<comment type="caution">
    <text evidence="2">The sequence shown here is derived from an EMBL/GenBank/DDBJ whole genome shotgun (WGS) entry which is preliminary data.</text>
</comment>
<sequence length="392" mass="41323">MGEEVGSSPRLRGPHGGLPREDPPRSSGGPPAAALGGPLPLACICPPHALCRRSLPKFVARAEGTSSSVGGPPEGPQTCLEDCQLCRSWFGFIRGCRVPPTVLRGFVSLTFYPFKLNKQTSNPASLSDTPSSLDQGNINKGFPMSCWQCNPYRGVFERVMHCGMRGKDGFAGRFHRLLASQEFGIRVFLSIDPRYIRGVSFAARSLALKCLSKFILALLYQTLFYSSASSCGSATCRCSRADFEDATDDDEDWPAKGSSRCCWGAPRGNRPTTGLRGSTRFGGPSSKTSASLARAVVPPVSDGGPRAGAPQKPFPSRQSRGFLEKVGAPAVYGEPAAVAPRGVSEKSTATMGSPKASSSPHNVAGTARCWCSLAAAATAVAEEACHLSSGTN</sequence>
<organism evidence="2 3">
    <name type="scientific">Cyclospora cayetanensis</name>
    <dbReference type="NCBI Taxonomy" id="88456"/>
    <lineage>
        <taxon>Eukaryota</taxon>
        <taxon>Sar</taxon>
        <taxon>Alveolata</taxon>
        <taxon>Apicomplexa</taxon>
        <taxon>Conoidasida</taxon>
        <taxon>Coccidia</taxon>
        <taxon>Eucoccidiorida</taxon>
        <taxon>Eimeriorina</taxon>
        <taxon>Eimeriidae</taxon>
        <taxon>Cyclospora</taxon>
    </lineage>
</organism>
<dbReference type="Proteomes" id="UP000095192">
    <property type="component" value="Unassembled WGS sequence"/>
</dbReference>
<feature type="region of interest" description="Disordered" evidence="1">
    <location>
        <begin position="338"/>
        <end position="361"/>
    </location>
</feature>
<evidence type="ECO:0000256" key="1">
    <source>
        <dbReference type="SAM" id="MobiDB-lite"/>
    </source>
</evidence>
<evidence type="ECO:0000313" key="3">
    <source>
        <dbReference type="Proteomes" id="UP000095192"/>
    </source>
</evidence>
<protein>
    <submittedName>
        <fullName evidence="2">Uncharacterized protein</fullName>
    </submittedName>
</protein>
<evidence type="ECO:0000313" key="2">
    <source>
        <dbReference type="EMBL" id="OEH79522.1"/>
    </source>
</evidence>
<dbReference type="VEuPathDB" id="ToxoDB:cyc_03872"/>
<proteinExistence type="predicted"/>
<dbReference type="AlphaFoldDB" id="A0A1D3D7V5"/>
<feature type="region of interest" description="Disordered" evidence="1">
    <location>
        <begin position="1"/>
        <end position="32"/>
    </location>
</feature>
<accession>A0A1D3D7V5</accession>
<feature type="region of interest" description="Disordered" evidence="1">
    <location>
        <begin position="297"/>
        <end position="318"/>
    </location>
</feature>
<feature type="compositionally biased region" description="Polar residues" evidence="1">
    <location>
        <begin position="345"/>
        <end position="361"/>
    </location>
</feature>
<dbReference type="InParanoid" id="A0A1D3D7V5"/>
<reference evidence="2 3" key="1">
    <citation type="journal article" date="2016" name="BMC Genomics">
        <title>Comparative genomics reveals Cyclospora cayetanensis possesses coccidia-like metabolism and invasion components but unique surface antigens.</title>
        <authorList>
            <person name="Liu S."/>
            <person name="Wang L."/>
            <person name="Zheng H."/>
            <person name="Xu Z."/>
            <person name="Roellig D.M."/>
            <person name="Li N."/>
            <person name="Frace M.A."/>
            <person name="Tang K."/>
            <person name="Arrowood M.J."/>
            <person name="Moss D.M."/>
            <person name="Zhang L."/>
            <person name="Feng Y."/>
            <person name="Xiao L."/>
        </authorList>
    </citation>
    <scope>NUCLEOTIDE SEQUENCE [LARGE SCALE GENOMIC DNA]</scope>
    <source>
        <strain evidence="2 3">CHN_HEN01</strain>
    </source>
</reference>
<name>A0A1D3D7V5_9EIME</name>
<dbReference type="EMBL" id="JROU02000356">
    <property type="protein sequence ID" value="OEH79522.1"/>
    <property type="molecule type" value="Genomic_DNA"/>
</dbReference>
<gene>
    <name evidence="2" type="ORF">cyc_03872</name>
</gene>
<keyword evidence="3" id="KW-1185">Reference proteome</keyword>